<keyword evidence="5" id="KW-1185">Reference proteome</keyword>
<dbReference type="GO" id="GO:0016852">
    <property type="term" value="F:sirohydrochlorin cobaltochelatase activity"/>
    <property type="evidence" value="ECO:0007669"/>
    <property type="project" value="UniProtKB-EC"/>
</dbReference>
<dbReference type="EC" id="4.99.1.3" evidence="4"/>
<dbReference type="Proteomes" id="UP000010808">
    <property type="component" value="Chromosome"/>
</dbReference>
<dbReference type="SUPFAM" id="SSF53800">
    <property type="entry name" value="Chelatase"/>
    <property type="match status" value="1"/>
</dbReference>
<dbReference type="PIRSF" id="PIRSF033579">
    <property type="entry name" value="Anaer_Co_chel"/>
    <property type="match status" value="1"/>
</dbReference>
<dbReference type="AlphaFoldDB" id="L0RF59"/>
<dbReference type="HOGENOM" id="CLU_036584_1_0_7"/>
<dbReference type="GO" id="GO:0019251">
    <property type="term" value="P:anaerobic cobalamin biosynthetic process"/>
    <property type="evidence" value="ECO:0007669"/>
    <property type="project" value="InterPro"/>
</dbReference>
<feature type="binding site" evidence="2">
    <location>
        <position position="213"/>
    </location>
    <ligand>
        <name>Co(2+)</name>
        <dbReference type="ChEBI" id="CHEBI:48828"/>
    </ligand>
</feature>
<keyword evidence="2" id="KW-0479">Metal-binding</keyword>
<evidence type="ECO:0000256" key="2">
    <source>
        <dbReference type="PIRSR" id="PIRSR033579-3"/>
    </source>
</evidence>
<organism evidence="4 5">
    <name type="scientific">Maridesulfovibrio hydrothermalis AM13 = DSM 14728</name>
    <dbReference type="NCBI Taxonomy" id="1121451"/>
    <lineage>
        <taxon>Bacteria</taxon>
        <taxon>Pseudomonadati</taxon>
        <taxon>Thermodesulfobacteriota</taxon>
        <taxon>Desulfovibrionia</taxon>
        <taxon>Desulfovibrionales</taxon>
        <taxon>Desulfovibrionaceae</taxon>
        <taxon>Maridesulfovibrio</taxon>
    </lineage>
</organism>
<keyword evidence="3" id="KW-0732">Signal</keyword>
<dbReference type="EMBL" id="FO203522">
    <property type="protein sequence ID" value="CCO24201.1"/>
    <property type="molecule type" value="Genomic_DNA"/>
</dbReference>
<reference evidence="4 5" key="1">
    <citation type="submission" date="2012-10" db="EMBL/GenBank/DDBJ databases">
        <authorList>
            <person name="Genoscope - CEA"/>
        </authorList>
    </citation>
    <scope>NUCLEOTIDE SEQUENCE [LARGE SCALE GENOMIC DNA]</scope>
    <source>
        <strain evidence="5">AM13 / DSM 14728</strain>
    </source>
</reference>
<dbReference type="RefSeq" id="WP_015336802.1">
    <property type="nucleotide sequence ID" value="NC_020055.1"/>
</dbReference>
<dbReference type="PATRIC" id="fig|1121451.3.peg.2159"/>
<feature type="binding site" evidence="2">
    <location>
        <position position="245"/>
    </location>
    <ligand>
        <name>Co(2+)</name>
        <dbReference type="ChEBI" id="CHEBI:48828"/>
    </ligand>
</feature>
<evidence type="ECO:0000313" key="4">
    <source>
        <dbReference type="EMBL" id="CCO24201.1"/>
    </source>
</evidence>
<evidence type="ECO:0000256" key="1">
    <source>
        <dbReference type="PIRSR" id="PIRSR033579-1"/>
    </source>
</evidence>
<keyword evidence="4" id="KW-0456">Lyase</keyword>
<dbReference type="EC" id="4.99.1.4" evidence="4"/>
<protein>
    <submittedName>
        <fullName evidence="4">Sirohydrochlorin cobaltochelatase CbiKP</fullName>
        <ecNumber evidence="4">4.99.1.3</ecNumber>
        <ecNumber evidence="4">4.99.1.4</ecNumber>
    </submittedName>
</protein>
<feature type="binding site" evidence="2">
    <location>
        <position position="183"/>
    </location>
    <ligand>
        <name>Co(2+)</name>
        <dbReference type="ChEBI" id="CHEBI:48828"/>
    </ligand>
</feature>
<sequence>MQYRFGDKVKVLPALILVCVLMFPAFALAGHGDAKPVKKGIMLAAFGSSMPETQVAFDSIEKAVKKAFPGVPVRWSYSSAIIRNILAKEGRAVDSPVTAMAKMMDEGFTHVAVQSLHTIPGEEYFGIVKTVEAFEGMPKGMSKVTVGKPLLYSDDDMQRTVKAIIANIPKDRKAEDAVVLMGHGTHHGANIYYPGSQYYFSQADPKIFVGTVEGAPTLDAVKELLAKSKVKKVYLMPYMSVAGDHARNDMAGPESDSWKSELTKDGYKCVSVLKGTAEFPQVVDIWVDHLKVAFKHLGDH</sequence>
<dbReference type="CDD" id="cd03413">
    <property type="entry name" value="CbiK_C"/>
    <property type="match status" value="1"/>
</dbReference>
<feature type="active site" description="Proton acceptor" evidence="1">
    <location>
        <position position="183"/>
    </location>
</feature>
<keyword evidence="2" id="KW-0170">Cobalt</keyword>
<evidence type="ECO:0000313" key="5">
    <source>
        <dbReference type="Proteomes" id="UP000010808"/>
    </source>
</evidence>
<accession>L0RF59</accession>
<gene>
    <name evidence="4" type="primary">cbiKp</name>
    <name evidence="4" type="ORF">DESAM_21928</name>
</gene>
<dbReference type="Pfam" id="PF06180">
    <property type="entry name" value="CbiK"/>
    <property type="match status" value="1"/>
</dbReference>
<feature type="chain" id="PRO_5003947857" evidence="3">
    <location>
        <begin position="30"/>
        <end position="300"/>
    </location>
</feature>
<dbReference type="OrthoDB" id="9770331at2"/>
<dbReference type="GO" id="GO:0051266">
    <property type="term" value="F:sirohydrochlorin ferrochelatase activity"/>
    <property type="evidence" value="ECO:0007669"/>
    <property type="project" value="UniProtKB-EC"/>
</dbReference>
<feature type="signal peptide" evidence="3">
    <location>
        <begin position="1"/>
        <end position="29"/>
    </location>
</feature>
<dbReference type="STRING" id="1121451.DESAM_21928"/>
<dbReference type="eggNOG" id="COG4822">
    <property type="taxonomic scope" value="Bacteria"/>
</dbReference>
<dbReference type="GO" id="GO:0046872">
    <property type="term" value="F:metal ion binding"/>
    <property type="evidence" value="ECO:0007669"/>
    <property type="project" value="UniProtKB-KW"/>
</dbReference>
<proteinExistence type="predicted"/>
<dbReference type="InterPro" id="IPR010388">
    <property type="entry name" value="Anaerobic_Co-chelatase"/>
</dbReference>
<name>L0RF59_9BACT</name>
<dbReference type="KEGG" id="dhy:DESAM_21928"/>
<dbReference type="Gene3D" id="3.40.50.1400">
    <property type="match status" value="2"/>
</dbReference>
<evidence type="ECO:0000256" key="3">
    <source>
        <dbReference type="SAM" id="SignalP"/>
    </source>
</evidence>
<dbReference type="CDD" id="cd03412">
    <property type="entry name" value="CbiK_N"/>
    <property type="match status" value="1"/>
</dbReference>